<feature type="transmembrane region" description="Helical" evidence="6">
    <location>
        <begin position="156"/>
        <end position="174"/>
    </location>
</feature>
<evidence type="ECO:0000256" key="2">
    <source>
        <dbReference type="ARBA" id="ARBA00007635"/>
    </source>
</evidence>
<evidence type="ECO:0000256" key="6">
    <source>
        <dbReference type="RuleBase" id="RU363077"/>
    </source>
</evidence>
<protein>
    <recommendedName>
        <fullName evidence="6">WAT1-related protein</fullName>
    </recommendedName>
</protein>
<keyword evidence="4 6" id="KW-1133">Transmembrane helix</keyword>
<feature type="transmembrane region" description="Helical" evidence="6">
    <location>
        <begin position="89"/>
        <end position="107"/>
    </location>
</feature>
<evidence type="ECO:0000256" key="5">
    <source>
        <dbReference type="ARBA" id="ARBA00023136"/>
    </source>
</evidence>
<dbReference type="PANTHER" id="PTHR31218">
    <property type="entry name" value="WAT1-RELATED PROTEIN"/>
    <property type="match status" value="1"/>
</dbReference>
<dbReference type="AlphaFoldDB" id="A0AAD6W3F3"/>
<evidence type="ECO:0000256" key="7">
    <source>
        <dbReference type="SAM" id="SignalP"/>
    </source>
</evidence>
<dbReference type="InterPro" id="IPR037185">
    <property type="entry name" value="EmrE-like"/>
</dbReference>
<reference evidence="9" key="1">
    <citation type="journal article" date="2023" name="Mol. Ecol. Resour.">
        <title>Chromosome-level genome assembly of a triploid poplar Populus alba 'Berolinensis'.</title>
        <authorList>
            <person name="Chen S."/>
            <person name="Yu Y."/>
            <person name="Wang X."/>
            <person name="Wang S."/>
            <person name="Zhang T."/>
            <person name="Zhou Y."/>
            <person name="He R."/>
            <person name="Meng N."/>
            <person name="Wang Y."/>
            <person name="Liu W."/>
            <person name="Liu Z."/>
            <person name="Liu J."/>
            <person name="Guo Q."/>
            <person name="Huang H."/>
            <person name="Sederoff R.R."/>
            <person name="Wang G."/>
            <person name="Qu G."/>
            <person name="Chen S."/>
        </authorList>
    </citation>
    <scope>NUCLEOTIDE SEQUENCE</scope>
    <source>
        <strain evidence="9">SC-2020</strain>
    </source>
</reference>
<feature type="transmembrane region" description="Helical" evidence="6">
    <location>
        <begin position="267"/>
        <end position="286"/>
    </location>
</feature>
<evidence type="ECO:0000313" key="9">
    <source>
        <dbReference type="EMBL" id="KAJ6997848.1"/>
    </source>
</evidence>
<evidence type="ECO:0000256" key="1">
    <source>
        <dbReference type="ARBA" id="ARBA00004141"/>
    </source>
</evidence>
<dbReference type="InterPro" id="IPR030184">
    <property type="entry name" value="WAT1-related"/>
</dbReference>
<feature type="transmembrane region" description="Helical" evidence="6">
    <location>
        <begin position="298"/>
        <end position="318"/>
    </location>
</feature>
<keyword evidence="5 6" id="KW-0472">Membrane</keyword>
<evidence type="ECO:0000313" key="10">
    <source>
        <dbReference type="Proteomes" id="UP001164929"/>
    </source>
</evidence>
<keyword evidence="10" id="KW-1185">Reference proteome</keyword>
<dbReference type="GO" id="GO:0016020">
    <property type="term" value="C:membrane"/>
    <property type="evidence" value="ECO:0007669"/>
    <property type="project" value="UniProtKB-SubCell"/>
</dbReference>
<feature type="transmembrane region" description="Helical" evidence="6">
    <location>
        <begin position="233"/>
        <end position="255"/>
    </location>
</feature>
<dbReference type="GO" id="GO:0022857">
    <property type="term" value="F:transmembrane transporter activity"/>
    <property type="evidence" value="ECO:0007669"/>
    <property type="project" value="InterPro"/>
</dbReference>
<gene>
    <name evidence="9" type="ORF">NC653_014166</name>
</gene>
<dbReference type="Proteomes" id="UP001164929">
    <property type="component" value="Chromosome 5"/>
</dbReference>
<accession>A0AAD6W3F3</accession>
<dbReference type="SUPFAM" id="SSF103481">
    <property type="entry name" value="Multidrug resistance efflux transporter EmrE"/>
    <property type="match status" value="2"/>
</dbReference>
<comment type="subcellular location">
    <subcellularLocation>
        <location evidence="1 6">Membrane</location>
        <topology evidence="1 6">Multi-pass membrane protein</topology>
    </subcellularLocation>
</comment>
<comment type="similarity">
    <text evidence="2 6">Belongs to the drug/metabolite transporter (DMT) superfamily. Plant drug/metabolite exporter (P-DME) (TC 2.A.7.4) family.</text>
</comment>
<organism evidence="9 10">
    <name type="scientific">Populus alba x Populus x berolinensis</name>
    <dbReference type="NCBI Taxonomy" id="444605"/>
    <lineage>
        <taxon>Eukaryota</taxon>
        <taxon>Viridiplantae</taxon>
        <taxon>Streptophyta</taxon>
        <taxon>Embryophyta</taxon>
        <taxon>Tracheophyta</taxon>
        <taxon>Spermatophyta</taxon>
        <taxon>Magnoliopsida</taxon>
        <taxon>eudicotyledons</taxon>
        <taxon>Gunneridae</taxon>
        <taxon>Pentapetalae</taxon>
        <taxon>rosids</taxon>
        <taxon>fabids</taxon>
        <taxon>Malpighiales</taxon>
        <taxon>Salicaceae</taxon>
        <taxon>Saliceae</taxon>
        <taxon>Populus</taxon>
    </lineage>
</organism>
<feature type="chain" id="PRO_5042046179" description="WAT1-related protein" evidence="7">
    <location>
        <begin position="28"/>
        <end position="375"/>
    </location>
</feature>
<keyword evidence="7" id="KW-0732">Signal</keyword>
<keyword evidence="3 6" id="KW-0812">Transmembrane</keyword>
<feature type="transmembrane region" description="Helical" evidence="6">
    <location>
        <begin position="201"/>
        <end position="221"/>
    </location>
</feature>
<feature type="transmembrane region" description="Helical" evidence="6">
    <location>
        <begin position="127"/>
        <end position="144"/>
    </location>
</feature>
<name>A0AAD6W3F3_9ROSI</name>
<dbReference type="EMBL" id="JAQIZT010000005">
    <property type="protein sequence ID" value="KAJ6997848.1"/>
    <property type="molecule type" value="Genomic_DNA"/>
</dbReference>
<dbReference type="InterPro" id="IPR000620">
    <property type="entry name" value="EamA_dom"/>
</dbReference>
<evidence type="ECO:0000256" key="4">
    <source>
        <dbReference type="ARBA" id="ARBA00022989"/>
    </source>
</evidence>
<feature type="signal peptide" evidence="7">
    <location>
        <begin position="1"/>
        <end position="27"/>
    </location>
</feature>
<sequence>MCSSCTATASPPLLLLLLLCFLKGLSTRHKSPPLSSSPRATSLIVKTDLAYITRRARTEFLNGLKSHVVDINFYDVICFSLYRKTRPRITLPIFLRIMALGFLEPILDQGFSYLGMQYTSATFTSAIMNAVPSVTFVIALIFRLERVRIKEIRSQAKVVGTLVTLGGALLMTVYKGPVIGLPWSQKTSQHGSTAASSDKHWVTGTLLLLVGCVSWSAFYVLQMETLKKYPAEVSLASLICLAGSMQSLAIALVVAHHPSSWAVGWDARLFTPLYTGIVASGITYYVQGLVMKTRGPVFVTAFNPLCMIIVAALGSLILAEKLHLGSVLGGIIIAIGLYSVVWGKRKDYASPEELSTTAAKGNQELPIATTNTATT</sequence>
<evidence type="ECO:0000259" key="8">
    <source>
        <dbReference type="Pfam" id="PF00892"/>
    </source>
</evidence>
<proteinExistence type="inferred from homology"/>
<comment type="caution">
    <text evidence="9">The sequence shown here is derived from an EMBL/GenBank/DDBJ whole genome shotgun (WGS) entry which is preliminary data.</text>
</comment>
<evidence type="ECO:0000256" key="3">
    <source>
        <dbReference type="ARBA" id="ARBA00022692"/>
    </source>
</evidence>
<feature type="transmembrane region" description="Helical" evidence="6">
    <location>
        <begin position="324"/>
        <end position="342"/>
    </location>
</feature>
<dbReference type="Pfam" id="PF00892">
    <property type="entry name" value="EamA"/>
    <property type="match status" value="1"/>
</dbReference>
<feature type="domain" description="EamA" evidence="8">
    <location>
        <begin position="203"/>
        <end position="341"/>
    </location>
</feature>